<dbReference type="PANTHER" id="PTHR43798:SF33">
    <property type="entry name" value="HYDROLASE, PUTATIVE (AFU_ORTHOLOGUE AFUA_2G14860)-RELATED"/>
    <property type="match status" value="1"/>
</dbReference>
<proteinExistence type="predicted"/>
<comment type="caution">
    <text evidence="2">The sequence shown here is derived from an EMBL/GenBank/DDBJ whole genome shotgun (WGS) entry which is preliminary data.</text>
</comment>
<sequence length="310" mass="33796">MSRRLDFAREGRNWPHRDRSRFVEAGGMRFHVQIFGPDDAPPLLLLHGTGASTHSFRDLAPLLARDHRVIMPDLPGHGFSGSPRWRRPSITGMASALAEMLTALDVRPSFAAGHSAGAAVLVRMALDRQIAPERIVSLNGALLPFPGVAAHLFPRLAKLLFLNPVAPRFFSWRAQNGRAVAQLMESTGSRISAEGIAYYETLLTSPVHVEGALAMMANWDLETLRRDLPRLAAPLTLVVGTRDRAVPPEVSERVARMVKDAKVETLAGLGHLAHEEAPGQVAEIMRKEFASVSIATEPPGMAAEHPHPEV</sequence>
<feature type="domain" description="AB hydrolase-1" evidence="1">
    <location>
        <begin position="43"/>
        <end position="283"/>
    </location>
</feature>
<dbReference type="NCBIfam" id="TIGR03056">
    <property type="entry name" value="bchO_mg_che_rel"/>
    <property type="match status" value="1"/>
</dbReference>
<dbReference type="InterPro" id="IPR050266">
    <property type="entry name" value="AB_hydrolase_sf"/>
</dbReference>
<dbReference type="InterPro" id="IPR000073">
    <property type="entry name" value="AB_hydrolase_1"/>
</dbReference>
<evidence type="ECO:0000259" key="1">
    <source>
        <dbReference type="Pfam" id="PF12697"/>
    </source>
</evidence>
<keyword evidence="2" id="KW-0378">Hydrolase</keyword>
<gene>
    <name evidence="2" type="ORF">J6595_00215</name>
</gene>
<dbReference type="GO" id="GO:0016787">
    <property type="term" value="F:hydrolase activity"/>
    <property type="evidence" value="ECO:0007669"/>
    <property type="project" value="UniProtKB-KW"/>
</dbReference>
<accession>A0ABS4BB79</accession>
<keyword evidence="3" id="KW-1185">Reference proteome</keyword>
<dbReference type="PRINTS" id="PR00111">
    <property type="entry name" value="ABHYDROLASE"/>
</dbReference>
<dbReference type="RefSeq" id="WP_209592423.1">
    <property type="nucleotide sequence ID" value="NZ_JAGJCF010000001.1"/>
</dbReference>
<dbReference type="PANTHER" id="PTHR43798">
    <property type="entry name" value="MONOACYLGLYCEROL LIPASE"/>
    <property type="match status" value="1"/>
</dbReference>
<name>A0ABS4BB79_9HYPH</name>
<dbReference type="EMBL" id="JAGJCF010000001">
    <property type="protein sequence ID" value="MBP0614010.1"/>
    <property type="molecule type" value="Genomic_DNA"/>
</dbReference>
<dbReference type="InterPro" id="IPR029058">
    <property type="entry name" value="AB_hydrolase_fold"/>
</dbReference>
<reference evidence="2 3" key="1">
    <citation type="submission" date="2021-04" db="EMBL/GenBank/DDBJ databases">
        <title>Whole genome sequence of Jiella sp. KSK16Y-1.</title>
        <authorList>
            <person name="Tuo L."/>
        </authorList>
    </citation>
    <scope>NUCLEOTIDE SEQUENCE [LARGE SCALE GENOMIC DNA]</scope>
    <source>
        <strain evidence="2 3">KSK16Y-1</strain>
    </source>
</reference>
<dbReference type="Proteomes" id="UP000678276">
    <property type="component" value="Unassembled WGS sequence"/>
</dbReference>
<evidence type="ECO:0000313" key="3">
    <source>
        <dbReference type="Proteomes" id="UP000678276"/>
    </source>
</evidence>
<evidence type="ECO:0000313" key="2">
    <source>
        <dbReference type="EMBL" id="MBP0614010.1"/>
    </source>
</evidence>
<dbReference type="SUPFAM" id="SSF53474">
    <property type="entry name" value="alpha/beta-Hydrolases"/>
    <property type="match status" value="1"/>
</dbReference>
<organism evidence="2 3">
    <name type="scientific">Jiella mangrovi</name>
    <dbReference type="NCBI Taxonomy" id="2821407"/>
    <lineage>
        <taxon>Bacteria</taxon>
        <taxon>Pseudomonadati</taxon>
        <taxon>Pseudomonadota</taxon>
        <taxon>Alphaproteobacteria</taxon>
        <taxon>Hyphomicrobiales</taxon>
        <taxon>Aurantimonadaceae</taxon>
        <taxon>Jiella</taxon>
    </lineage>
</organism>
<dbReference type="Gene3D" id="3.40.50.1820">
    <property type="entry name" value="alpha/beta hydrolase"/>
    <property type="match status" value="1"/>
</dbReference>
<dbReference type="Pfam" id="PF12697">
    <property type="entry name" value="Abhydrolase_6"/>
    <property type="match status" value="1"/>
</dbReference>
<protein>
    <submittedName>
        <fullName evidence="2">Alpha/beta fold hydrolase</fullName>
    </submittedName>
</protein>
<dbReference type="InterPro" id="IPR017497">
    <property type="entry name" value="BchO"/>
</dbReference>